<dbReference type="Pfam" id="PF08032">
    <property type="entry name" value="SpoU_sub_bind"/>
    <property type="match status" value="1"/>
</dbReference>
<sequence>MFGLHAVQALLTNQLPEKVWLQEGEAERRLAGLVDTLQERGVPIEFQPRQELDRLAGGASHQGVVAFCPPLASEGESRLYWEVEQAGNQGLWLVLDGVTDPHNLGACLRSADAAGVRGVILPRDKSAPLNGVVRKVACGAAEVMPVYQVVNLSRTLAKMKSLGVWIIGTSGDADKSIFDADFNAQVALVMGSEGRGMRRLTREACDHLVKLPMLGSVSSLNVSVATGICLFEAVRQQGISVS</sequence>
<dbReference type="GO" id="GO:0032259">
    <property type="term" value="P:methylation"/>
    <property type="evidence" value="ECO:0007669"/>
    <property type="project" value="UniProtKB-KW"/>
</dbReference>
<dbReference type="InterPro" id="IPR004441">
    <property type="entry name" value="rRNA_MeTrfase_TrmH"/>
</dbReference>
<evidence type="ECO:0000259" key="4">
    <source>
        <dbReference type="SMART" id="SM00967"/>
    </source>
</evidence>
<dbReference type="GO" id="GO:0005829">
    <property type="term" value="C:cytosol"/>
    <property type="evidence" value="ECO:0007669"/>
    <property type="project" value="TreeGrafter"/>
</dbReference>
<organism evidence="5 6">
    <name type="scientific">Larsenimonas rhizosphaerae</name>
    <dbReference type="NCBI Taxonomy" id="2944682"/>
    <lineage>
        <taxon>Bacteria</taxon>
        <taxon>Pseudomonadati</taxon>
        <taxon>Pseudomonadota</taxon>
        <taxon>Gammaproteobacteria</taxon>
        <taxon>Oceanospirillales</taxon>
        <taxon>Halomonadaceae</taxon>
        <taxon>Larsenimonas</taxon>
    </lineage>
</organism>
<dbReference type="GO" id="GO:0006396">
    <property type="term" value="P:RNA processing"/>
    <property type="evidence" value="ECO:0007669"/>
    <property type="project" value="InterPro"/>
</dbReference>
<evidence type="ECO:0000313" key="5">
    <source>
        <dbReference type="EMBL" id="MCX2522838.1"/>
    </source>
</evidence>
<dbReference type="EMBL" id="JAPIVE010000001">
    <property type="protein sequence ID" value="MCX2522838.1"/>
    <property type="molecule type" value="Genomic_DNA"/>
</dbReference>
<feature type="domain" description="RNA 2-O ribose methyltransferase substrate binding" evidence="4">
    <location>
        <begin position="2"/>
        <end position="74"/>
    </location>
</feature>
<reference evidence="5" key="1">
    <citation type="submission" date="2022-11" db="EMBL/GenBank/DDBJ databases">
        <title>Larsenimonas rhizosphaerae sp. nov., isolated from a tidal mudflat.</title>
        <authorList>
            <person name="Lee S.D."/>
            <person name="Kim I.S."/>
        </authorList>
    </citation>
    <scope>NUCLEOTIDE SEQUENCE</scope>
    <source>
        <strain evidence="5">GH2-1</strain>
    </source>
</reference>
<dbReference type="CDD" id="cd18103">
    <property type="entry name" value="SpoU-like_RlmB"/>
    <property type="match status" value="1"/>
</dbReference>
<dbReference type="PANTHER" id="PTHR46429:SF1">
    <property type="entry name" value="23S RRNA (GUANOSINE-2'-O-)-METHYLTRANSFERASE RLMB"/>
    <property type="match status" value="1"/>
</dbReference>
<evidence type="ECO:0000256" key="2">
    <source>
        <dbReference type="ARBA" id="ARBA00022603"/>
    </source>
</evidence>
<dbReference type="Gene3D" id="3.30.1330.30">
    <property type="match status" value="1"/>
</dbReference>
<keyword evidence="3" id="KW-0808">Transferase</keyword>
<gene>
    <name evidence="5" type="primary">rlmB</name>
    <name evidence="5" type="ORF">OQ287_01155</name>
</gene>
<name>A0AA41ZJR2_9GAMM</name>
<keyword evidence="2" id="KW-0489">Methyltransferase</keyword>
<evidence type="ECO:0000256" key="3">
    <source>
        <dbReference type="ARBA" id="ARBA00022679"/>
    </source>
</evidence>
<dbReference type="Proteomes" id="UP001165678">
    <property type="component" value="Unassembled WGS sequence"/>
</dbReference>
<dbReference type="InterPro" id="IPR013123">
    <property type="entry name" value="SpoU_subst-bd"/>
</dbReference>
<dbReference type="NCBIfam" id="TIGR00186">
    <property type="entry name" value="rRNA_methyl_3"/>
    <property type="match status" value="1"/>
</dbReference>
<dbReference type="InterPro" id="IPR029028">
    <property type="entry name" value="Alpha/beta_knot_MTases"/>
</dbReference>
<evidence type="ECO:0000256" key="1">
    <source>
        <dbReference type="ARBA" id="ARBA00007228"/>
    </source>
</evidence>
<dbReference type="SUPFAM" id="SSF75217">
    <property type="entry name" value="alpha/beta knot"/>
    <property type="match status" value="1"/>
</dbReference>
<dbReference type="AlphaFoldDB" id="A0AA41ZJR2"/>
<proteinExistence type="inferred from homology"/>
<dbReference type="PANTHER" id="PTHR46429">
    <property type="entry name" value="23S RRNA (GUANOSINE-2'-O-)-METHYLTRANSFERASE RLMB"/>
    <property type="match status" value="1"/>
</dbReference>
<comment type="caution">
    <text evidence="5">The sequence shown here is derived from an EMBL/GenBank/DDBJ whole genome shotgun (WGS) entry which is preliminary data.</text>
</comment>
<dbReference type="GO" id="GO:0003723">
    <property type="term" value="F:RNA binding"/>
    <property type="evidence" value="ECO:0007669"/>
    <property type="project" value="InterPro"/>
</dbReference>
<dbReference type="GO" id="GO:0008173">
    <property type="term" value="F:RNA methyltransferase activity"/>
    <property type="evidence" value="ECO:0007669"/>
    <property type="project" value="InterPro"/>
</dbReference>
<evidence type="ECO:0000313" key="6">
    <source>
        <dbReference type="Proteomes" id="UP001165678"/>
    </source>
</evidence>
<dbReference type="FunFam" id="3.40.1280.10:FF:000008">
    <property type="entry name" value="Group 3 RNA methyltransferase TrmH"/>
    <property type="match status" value="1"/>
</dbReference>
<dbReference type="SMART" id="SM00967">
    <property type="entry name" value="SpoU_sub_bind"/>
    <property type="match status" value="1"/>
</dbReference>
<dbReference type="InterPro" id="IPR029026">
    <property type="entry name" value="tRNA_m1G_MTases_N"/>
</dbReference>
<protein>
    <submittedName>
        <fullName evidence="5">23S rRNA (Guanosine(2251)-2'-O)-methyltransferase RlmB</fullName>
    </submittedName>
</protein>
<dbReference type="Pfam" id="PF00588">
    <property type="entry name" value="SpoU_methylase"/>
    <property type="match status" value="1"/>
</dbReference>
<accession>A0AA41ZJR2</accession>
<dbReference type="InterPro" id="IPR001537">
    <property type="entry name" value="SpoU_MeTrfase"/>
</dbReference>
<dbReference type="SUPFAM" id="SSF55315">
    <property type="entry name" value="L30e-like"/>
    <property type="match status" value="1"/>
</dbReference>
<dbReference type="Gene3D" id="3.40.1280.10">
    <property type="match status" value="1"/>
</dbReference>
<comment type="similarity">
    <text evidence="1">Belongs to the class IV-like SAM-binding methyltransferase superfamily. RNA methyltransferase TrmH family.</text>
</comment>
<dbReference type="InterPro" id="IPR029064">
    <property type="entry name" value="Ribosomal_eL30-like_sf"/>
</dbReference>
<keyword evidence="6" id="KW-1185">Reference proteome</keyword>